<reference evidence="3" key="1">
    <citation type="submission" date="2020-12" db="EMBL/GenBank/DDBJ databases">
        <title>Bacterial taxonomy.</title>
        <authorList>
            <person name="Pan X."/>
        </authorList>
    </citation>
    <scope>NUCLEOTIDE SEQUENCE</scope>
    <source>
        <strain evidence="3">B2012</strain>
    </source>
</reference>
<accession>A0A934MD13</accession>
<gene>
    <name evidence="3" type="ORF">JCR33_09105</name>
</gene>
<dbReference type="Proteomes" id="UP000609531">
    <property type="component" value="Unassembled WGS sequence"/>
</dbReference>
<name>A0A934MD13_9HYPH</name>
<keyword evidence="1 3" id="KW-0378">Hydrolase</keyword>
<dbReference type="GO" id="GO:0016787">
    <property type="term" value="F:hydrolase activity"/>
    <property type="evidence" value="ECO:0007669"/>
    <property type="project" value="UniProtKB-KW"/>
</dbReference>
<dbReference type="AlphaFoldDB" id="A0A934MD13"/>
<dbReference type="EMBL" id="JAEKJA010000006">
    <property type="protein sequence ID" value="MBJ3775842.1"/>
    <property type="molecule type" value="Genomic_DNA"/>
</dbReference>
<sequence length="291" mass="31339">MTETLYRGMDRAELDRQYNARNTVPDFTIYVDEYRARTDAAKAAGTAHLDVAYGSAEMEVCDIYPVPGEAKAPVFVYIHGGYWRAMTKDESGFMAPQFAAAGIATVALSYSLAPAVTLETIVEECRRAIAFLYREGAGYGLDPERIVVAGSSAGGHLTGVTITGDWQAGEGVPADVVKAAMPMSGLMDLEPIRLCHVNDWLGLDAARAAAMSPLSLIDAGPAEPPILTVVGGDETAEFRRQTHDFAAAWRDAGRSGRSMEVPGRNHFDTVLEFTKPDSDLFAETVALIRSL</sequence>
<dbReference type="InterPro" id="IPR050300">
    <property type="entry name" value="GDXG_lipolytic_enzyme"/>
</dbReference>
<feature type="domain" description="BD-FAE-like" evidence="2">
    <location>
        <begin position="62"/>
        <end position="161"/>
    </location>
</feature>
<dbReference type="RefSeq" id="WP_198881737.1">
    <property type="nucleotide sequence ID" value="NZ_JAEKJA010000006.1"/>
</dbReference>
<dbReference type="PANTHER" id="PTHR48081">
    <property type="entry name" value="AB HYDROLASE SUPERFAMILY PROTEIN C4A8.06C"/>
    <property type="match status" value="1"/>
</dbReference>
<dbReference type="PANTHER" id="PTHR48081:SF33">
    <property type="entry name" value="KYNURENINE FORMAMIDASE"/>
    <property type="match status" value="1"/>
</dbReference>
<dbReference type="SUPFAM" id="SSF53474">
    <property type="entry name" value="alpha/beta-Hydrolases"/>
    <property type="match status" value="1"/>
</dbReference>
<evidence type="ECO:0000313" key="4">
    <source>
        <dbReference type="Proteomes" id="UP000609531"/>
    </source>
</evidence>
<dbReference type="Pfam" id="PF20434">
    <property type="entry name" value="BD-FAE"/>
    <property type="match status" value="1"/>
</dbReference>
<dbReference type="InterPro" id="IPR029058">
    <property type="entry name" value="AB_hydrolase_fold"/>
</dbReference>
<comment type="caution">
    <text evidence="3">The sequence shown here is derived from an EMBL/GenBank/DDBJ whole genome shotgun (WGS) entry which is preliminary data.</text>
</comment>
<keyword evidence="4" id="KW-1185">Reference proteome</keyword>
<evidence type="ECO:0000256" key="1">
    <source>
        <dbReference type="ARBA" id="ARBA00022801"/>
    </source>
</evidence>
<evidence type="ECO:0000313" key="3">
    <source>
        <dbReference type="EMBL" id="MBJ3775842.1"/>
    </source>
</evidence>
<evidence type="ECO:0000259" key="2">
    <source>
        <dbReference type="Pfam" id="PF20434"/>
    </source>
</evidence>
<protein>
    <submittedName>
        <fullName evidence="3">Alpha/beta hydrolase</fullName>
    </submittedName>
</protein>
<proteinExistence type="predicted"/>
<organism evidence="3 4">
    <name type="scientific">Acuticoccus mangrovi</name>
    <dbReference type="NCBI Taxonomy" id="2796142"/>
    <lineage>
        <taxon>Bacteria</taxon>
        <taxon>Pseudomonadati</taxon>
        <taxon>Pseudomonadota</taxon>
        <taxon>Alphaproteobacteria</taxon>
        <taxon>Hyphomicrobiales</taxon>
        <taxon>Amorphaceae</taxon>
        <taxon>Acuticoccus</taxon>
    </lineage>
</organism>
<dbReference type="InterPro" id="IPR049492">
    <property type="entry name" value="BD-FAE-like_dom"/>
</dbReference>
<dbReference type="Gene3D" id="3.40.50.1820">
    <property type="entry name" value="alpha/beta hydrolase"/>
    <property type="match status" value="1"/>
</dbReference>